<dbReference type="Proteomes" id="UP000019666">
    <property type="component" value="Unassembled WGS sequence"/>
</dbReference>
<comment type="caution">
    <text evidence="2">The sequence shown here is derived from an EMBL/GenBank/DDBJ whole genome shotgun (WGS) entry which is preliminary data.</text>
</comment>
<protein>
    <submittedName>
        <fullName evidence="2">Uncharacterized protein</fullName>
    </submittedName>
</protein>
<proteinExistence type="predicted"/>
<dbReference type="AlphaFoldDB" id="A0A017HSE3"/>
<organism evidence="2 3">
    <name type="scientific">Rubellimicrobium mesophilum DSM 19309</name>
    <dbReference type="NCBI Taxonomy" id="442562"/>
    <lineage>
        <taxon>Bacteria</taxon>
        <taxon>Pseudomonadati</taxon>
        <taxon>Pseudomonadota</taxon>
        <taxon>Alphaproteobacteria</taxon>
        <taxon>Rhodobacterales</taxon>
        <taxon>Roseobacteraceae</taxon>
        <taxon>Rubellimicrobium</taxon>
    </lineage>
</organism>
<feature type="region of interest" description="Disordered" evidence="1">
    <location>
        <begin position="115"/>
        <end position="164"/>
    </location>
</feature>
<dbReference type="EMBL" id="AOSK01000041">
    <property type="protein sequence ID" value="EYD76669.1"/>
    <property type="molecule type" value="Genomic_DNA"/>
</dbReference>
<reference evidence="2 3" key="1">
    <citation type="submission" date="2013-02" db="EMBL/GenBank/DDBJ databases">
        <authorList>
            <person name="Fiebig A."/>
            <person name="Goeker M."/>
            <person name="Klenk H.-P.P."/>
        </authorList>
    </citation>
    <scope>NUCLEOTIDE SEQUENCE [LARGE SCALE GENOMIC DNA]</scope>
    <source>
        <strain evidence="2 3">DSM 19309</strain>
    </source>
</reference>
<gene>
    <name evidence="2" type="ORF">Rumeso_01627</name>
</gene>
<dbReference type="STRING" id="442562.Rumeso_01627"/>
<dbReference type="HOGENOM" id="CLU_1617774_0_0_5"/>
<evidence type="ECO:0000256" key="1">
    <source>
        <dbReference type="SAM" id="MobiDB-lite"/>
    </source>
</evidence>
<evidence type="ECO:0000313" key="2">
    <source>
        <dbReference type="EMBL" id="EYD76669.1"/>
    </source>
</evidence>
<name>A0A017HSE3_9RHOB</name>
<accession>A0A017HSE3</accession>
<sequence length="164" mass="17705">MGEARMIRPWPGRSSGIRPRQGSAACRQDAKDGSSAAPGRARSLRSATFAERANGMPSAVASDPSGQDRVDSMSELFGYDHGSPKLAGRNEASLGRLSFDRLFPARGPMFERRDHASILGPDGTKSRHGNGAVILRRGPRRHPAPRLRPPLRASTDRARSSHLS</sequence>
<keyword evidence="3" id="KW-1185">Reference proteome</keyword>
<feature type="compositionally biased region" description="Basic and acidic residues" evidence="1">
    <location>
        <begin position="154"/>
        <end position="164"/>
    </location>
</feature>
<evidence type="ECO:0000313" key="3">
    <source>
        <dbReference type="Proteomes" id="UP000019666"/>
    </source>
</evidence>
<feature type="region of interest" description="Disordered" evidence="1">
    <location>
        <begin position="1"/>
        <end position="89"/>
    </location>
</feature>